<dbReference type="PROSITE" id="PS51409">
    <property type="entry name" value="ARGINASE_2"/>
    <property type="match status" value="1"/>
</dbReference>
<dbReference type="Proteomes" id="UP000202922">
    <property type="component" value="Unassembled WGS sequence"/>
</dbReference>
<gene>
    <name evidence="6" type="primary">speB</name>
    <name evidence="6" type="ORF">COL8621_01334</name>
</gene>
<keyword evidence="3 5" id="KW-0378">Hydrolase</keyword>
<evidence type="ECO:0000313" key="7">
    <source>
        <dbReference type="Proteomes" id="UP000202922"/>
    </source>
</evidence>
<comment type="similarity">
    <text evidence="1">Belongs to the arginase family. Agmatinase subfamily.</text>
</comment>
<dbReference type="GO" id="GO:0046872">
    <property type="term" value="F:metal ion binding"/>
    <property type="evidence" value="ECO:0007669"/>
    <property type="project" value="UniProtKB-KW"/>
</dbReference>
<dbReference type="PIRSF" id="PIRSF036979">
    <property type="entry name" value="Arginase"/>
    <property type="match status" value="1"/>
</dbReference>
<keyword evidence="4" id="KW-0464">Manganese</keyword>
<sequence>MALEDASKEVDNAFTRKGFRGLAFENAFAGATSFLRRTYTKDLTGVDLAITGIPFDQAVTNRPGTRLGPRAIREASALQAFDPPYGWGFDPLEEFNIADYGDMAFDYANTSAFPAALTAHIAGILDAGAGSITLGGDHYISFPILKAYADKFGPLSLLHFDAHSDTWADDDMDRIDHGTMFYKAVKLGLIDPKRSMQVGIRTENPDTLGVNIIDAREVHEKGPQAAVAKIKEILGDRPTYLTFDIDALDPAYAPGTGTPVWGGLTSAQAAIMLRDLAGINMVGGDVVEVSPPFDTTGATAVAGAHVAMELLCLWCWNKRENKDRTDSSK</sequence>
<dbReference type="CDD" id="cd11592">
    <property type="entry name" value="Agmatinase_PAH"/>
    <property type="match status" value="1"/>
</dbReference>
<evidence type="ECO:0000256" key="3">
    <source>
        <dbReference type="ARBA" id="ARBA00022801"/>
    </source>
</evidence>
<dbReference type="SUPFAM" id="SSF52768">
    <property type="entry name" value="Arginase/deacetylase"/>
    <property type="match status" value="1"/>
</dbReference>
<reference evidence="7" key="1">
    <citation type="submission" date="2017-05" db="EMBL/GenBank/DDBJ databases">
        <authorList>
            <person name="Rodrigo-Torres L."/>
            <person name="Arahal R. D."/>
            <person name="Lucena T."/>
        </authorList>
    </citation>
    <scope>NUCLEOTIDE SEQUENCE [LARGE SCALE GENOMIC DNA]</scope>
    <source>
        <strain evidence="7">CECT 8621</strain>
    </source>
</reference>
<dbReference type="InterPro" id="IPR023696">
    <property type="entry name" value="Ureohydrolase_dom_sf"/>
</dbReference>
<dbReference type="GO" id="GO:0008783">
    <property type="term" value="F:agmatinase activity"/>
    <property type="evidence" value="ECO:0007669"/>
    <property type="project" value="UniProtKB-EC"/>
</dbReference>
<feature type="binding site" evidence="4">
    <location>
        <position position="138"/>
    </location>
    <ligand>
        <name>Mn(2+)</name>
        <dbReference type="ChEBI" id="CHEBI:29035"/>
        <label>1</label>
    </ligand>
</feature>
<accession>A0A238JWB3</accession>
<feature type="binding site" evidence="4">
    <location>
        <position position="244"/>
    </location>
    <ligand>
        <name>Mn(2+)</name>
        <dbReference type="ChEBI" id="CHEBI:29035"/>
        <label>1</label>
    </ligand>
</feature>
<dbReference type="NCBIfam" id="TIGR01230">
    <property type="entry name" value="agmatinase"/>
    <property type="match status" value="1"/>
</dbReference>
<dbReference type="Pfam" id="PF00491">
    <property type="entry name" value="Arginase"/>
    <property type="match status" value="1"/>
</dbReference>
<feature type="binding site" evidence="4">
    <location>
        <position position="165"/>
    </location>
    <ligand>
        <name>Mn(2+)</name>
        <dbReference type="ChEBI" id="CHEBI:29035"/>
        <label>1</label>
    </ligand>
</feature>
<dbReference type="RefSeq" id="WP_093966465.1">
    <property type="nucleotide sequence ID" value="NZ_FXYE01000001.1"/>
</dbReference>
<dbReference type="InterPro" id="IPR020855">
    <property type="entry name" value="Ureohydrolase_Mn_BS"/>
</dbReference>
<evidence type="ECO:0000256" key="2">
    <source>
        <dbReference type="ARBA" id="ARBA00022723"/>
    </source>
</evidence>
<keyword evidence="7" id="KW-1185">Reference proteome</keyword>
<dbReference type="PROSITE" id="PS01053">
    <property type="entry name" value="ARGINASE_1"/>
    <property type="match status" value="1"/>
</dbReference>
<dbReference type="NCBIfam" id="NF002564">
    <property type="entry name" value="PRK02190.1"/>
    <property type="match status" value="1"/>
</dbReference>
<evidence type="ECO:0000256" key="4">
    <source>
        <dbReference type="PIRSR" id="PIRSR036979-1"/>
    </source>
</evidence>
<proteinExistence type="inferred from homology"/>
<dbReference type="EMBL" id="FXYE01000001">
    <property type="protein sequence ID" value="SMX34487.1"/>
    <property type="molecule type" value="Genomic_DNA"/>
</dbReference>
<dbReference type="InterPro" id="IPR005925">
    <property type="entry name" value="Agmatinase-rel"/>
</dbReference>
<name>A0A238JWB3_9RHOB</name>
<feature type="binding site" evidence="4">
    <location>
        <position position="161"/>
    </location>
    <ligand>
        <name>Mn(2+)</name>
        <dbReference type="ChEBI" id="CHEBI:29035"/>
        <label>1</label>
    </ligand>
</feature>
<keyword evidence="2 4" id="KW-0479">Metal-binding</keyword>
<evidence type="ECO:0000256" key="5">
    <source>
        <dbReference type="RuleBase" id="RU003684"/>
    </source>
</evidence>
<feature type="binding site" evidence="4">
    <location>
        <position position="246"/>
    </location>
    <ligand>
        <name>Mn(2+)</name>
        <dbReference type="ChEBI" id="CHEBI:29035"/>
        <label>1</label>
    </ligand>
</feature>
<evidence type="ECO:0000313" key="6">
    <source>
        <dbReference type="EMBL" id="SMX34487.1"/>
    </source>
</evidence>
<comment type="cofactor">
    <cofactor evidence="4">
        <name>Mn(2+)</name>
        <dbReference type="ChEBI" id="CHEBI:29035"/>
    </cofactor>
    <text evidence="4">Binds 2 manganese ions per subunit.</text>
</comment>
<dbReference type="AlphaFoldDB" id="A0A238JWB3"/>
<feature type="binding site" evidence="4">
    <location>
        <position position="163"/>
    </location>
    <ligand>
        <name>Mn(2+)</name>
        <dbReference type="ChEBI" id="CHEBI:29035"/>
        <label>1</label>
    </ligand>
</feature>
<dbReference type="GO" id="GO:0033389">
    <property type="term" value="P:putrescine biosynthetic process from arginine, via agmatine"/>
    <property type="evidence" value="ECO:0007669"/>
    <property type="project" value="TreeGrafter"/>
</dbReference>
<dbReference type="PANTHER" id="PTHR11358">
    <property type="entry name" value="ARGINASE/AGMATINASE"/>
    <property type="match status" value="1"/>
</dbReference>
<organism evidence="6 7">
    <name type="scientific">Actibacterium lipolyticum</name>
    <dbReference type="NCBI Taxonomy" id="1524263"/>
    <lineage>
        <taxon>Bacteria</taxon>
        <taxon>Pseudomonadati</taxon>
        <taxon>Pseudomonadota</taxon>
        <taxon>Alphaproteobacteria</taxon>
        <taxon>Rhodobacterales</taxon>
        <taxon>Roseobacteraceae</taxon>
        <taxon>Actibacterium</taxon>
    </lineage>
</organism>
<protein>
    <submittedName>
        <fullName evidence="6">Agmatinase</fullName>
        <ecNumber evidence="6">3.5.3.11</ecNumber>
    </submittedName>
</protein>
<dbReference type="InterPro" id="IPR006035">
    <property type="entry name" value="Ureohydrolase"/>
</dbReference>
<dbReference type="PANTHER" id="PTHR11358:SF26">
    <property type="entry name" value="GUANIDINO ACID HYDROLASE, MITOCHONDRIAL"/>
    <property type="match status" value="1"/>
</dbReference>
<evidence type="ECO:0000256" key="1">
    <source>
        <dbReference type="ARBA" id="ARBA00009227"/>
    </source>
</evidence>
<dbReference type="OrthoDB" id="9788689at2"/>
<dbReference type="EC" id="3.5.3.11" evidence="6"/>
<dbReference type="Gene3D" id="3.40.800.10">
    <property type="entry name" value="Ureohydrolase domain"/>
    <property type="match status" value="1"/>
</dbReference>